<evidence type="ECO:0000256" key="5">
    <source>
        <dbReference type="ARBA" id="ARBA00022989"/>
    </source>
</evidence>
<dbReference type="GO" id="GO:0016780">
    <property type="term" value="F:phosphotransferase activity, for other substituted phosphate groups"/>
    <property type="evidence" value="ECO:0007669"/>
    <property type="project" value="InterPro"/>
</dbReference>
<feature type="transmembrane region" description="Helical" evidence="8">
    <location>
        <begin position="273"/>
        <end position="294"/>
    </location>
</feature>
<feature type="transmembrane region" description="Helical" evidence="8">
    <location>
        <begin position="191"/>
        <end position="211"/>
    </location>
</feature>
<feature type="transmembrane region" description="Helical" evidence="8">
    <location>
        <begin position="118"/>
        <end position="135"/>
    </location>
</feature>
<evidence type="ECO:0000256" key="8">
    <source>
        <dbReference type="SAM" id="Phobius"/>
    </source>
</evidence>
<evidence type="ECO:0000256" key="1">
    <source>
        <dbReference type="ARBA" id="ARBA00004651"/>
    </source>
</evidence>
<protein>
    <submittedName>
        <fullName evidence="9">Undecaprenyl/decaprenyl-phosphate alpha-N-acetylglucosaminyl 1-phosphate transferase</fullName>
    </submittedName>
</protein>
<dbReference type="Proteomes" id="UP000268329">
    <property type="component" value="Chromosome"/>
</dbReference>
<dbReference type="GO" id="GO:0071555">
    <property type="term" value="P:cell wall organization"/>
    <property type="evidence" value="ECO:0007669"/>
    <property type="project" value="TreeGrafter"/>
</dbReference>
<keyword evidence="10" id="KW-1185">Reference proteome</keyword>
<feature type="transmembrane region" description="Helical" evidence="8">
    <location>
        <begin position="142"/>
        <end position="161"/>
    </location>
</feature>
<dbReference type="PANTHER" id="PTHR22926">
    <property type="entry name" value="PHOSPHO-N-ACETYLMURAMOYL-PENTAPEPTIDE-TRANSFERASE"/>
    <property type="match status" value="1"/>
</dbReference>
<dbReference type="CDD" id="cd06853">
    <property type="entry name" value="GT_WecA_like"/>
    <property type="match status" value="1"/>
</dbReference>
<organism evidence="9 10">
    <name type="scientific">Streptomyces dangxiongensis</name>
    <dbReference type="NCBI Taxonomy" id="1442032"/>
    <lineage>
        <taxon>Bacteria</taxon>
        <taxon>Bacillati</taxon>
        <taxon>Actinomycetota</taxon>
        <taxon>Actinomycetes</taxon>
        <taxon>Kitasatosporales</taxon>
        <taxon>Streptomycetaceae</taxon>
        <taxon>Streptomyces</taxon>
    </lineage>
</organism>
<dbReference type="GO" id="GO:0009103">
    <property type="term" value="P:lipopolysaccharide biosynthetic process"/>
    <property type="evidence" value="ECO:0007669"/>
    <property type="project" value="TreeGrafter"/>
</dbReference>
<evidence type="ECO:0000256" key="3">
    <source>
        <dbReference type="ARBA" id="ARBA00022679"/>
    </source>
</evidence>
<keyword evidence="3 9" id="KW-0808">Transferase</keyword>
<dbReference type="KEGG" id="sdd:D9753_16680"/>
<reference evidence="9 10" key="1">
    <citation type="submission" date="2018-10" db="EMBL/GenBank/DDBJ databases">
        <title>The genome of Streptomyces dangxiongensis Z022.</title>
        <authorList>
            <person name="Zhang B."/>
        </authorList>
    </citation>
    <scope>NUCLEOTIDE SEQUENCE [LARGE SCALE GENOMIC DNA]</scope>
    <source>
        <strain evidence="9 10">Z022</strain>
    </source>
</reference>
<evidence type="ECO:0000256" key="6">
    <source>
        <dbReference type="ARBA" id="ARBA00023136"/>
    </source>
</evidence>
<feature type="transmembrane region" description="Helical" evidence="8">
    <location>
        <begin position="6"/>
        <end position="27"/>
    </location>
</feature>
<evidence type="ECO:0000313" key="10">
    <source>
        <dbReference type="Proteomes" id="UP000268329"/>
    </source>
</evidence>
<dbReference type="OrthoDB" id="5178981at2"/>
<feature type="transmembrane region" description="Helical" evidence="8">
    <location>
        <begin position="167"/>
        <end position="184"/>
    </location>
</feature>
<keyword evidence="5 8" id="KW-1133">Transmembrane helix</keyword>
<keyword evidence="4 8" id="KW-0812">Transmembrane</keyword>
<name>A0A3G2JF83_9ACTN</name>
<comment type="subcellular location">
    <subcellularLocation>
        <location evidence="1">Cell membrane</location>
        <topology evidence="1">Multi-pass membrane protein</topology>
    </subcellularLocation>
</comment>
<dbReference type="AlphaFoldDB" id="A0A3G2JF83"/>
<accession>A0A3G2JF83</accession>
<dbReference type="GO" id="GO:0005886">
    <property type="term" value="C:plasma membrane"/>
    <property type="evidence" value="ECO:0007669"/>
    <property type="project" value="UniProtKB-SubCell"/>
</dbReference>
<dbReference type="InterPro" id="IPR000715">
    <property type="entry name" value="Glycosyl_transferase_4"/>
</dbReference>
<evidence type="ECO:0000313" key="9">
    <source>
        <dbReference type="EMBL" id="AYN40281.1"/>
    </source>
</evidence>
<keyword evidence="6 8" id="KW-0472">Membrane</keyword>
<dbReference type="EMBL" id="CP033073">
    <property type="protein sequence ID" value="AYN40281.1"/>
    <property type="molecule type" value="Genomic_DNA"/>
</dbReference>
<sequence length="350" mass="35694">MLYGIAAATAALLLAAVLAALLRVPALRLGLLDRRRQRPLPVLGGLAVVVVTCLVAWMGEWTRVAPLGDGVGRLLAAAAAVALLGLVADVWRLRARVLVAGTAVAAACVVPYDETGVPGGMLAVGCVVLASLAFKGLDHADGLAGTVGVVTAFGAGACAAAEVMDGLAVLLSVFAAALTGFLMHNWHPARVGMGACGSLFTGFLLSSSVVFTRAGYALGPSAAVAFCLGAVAAADAVLVVLARLLARHPLLRRRPDHLAHQLRRIGLTPQGSVVLLGAGSFSAVLVGVLVHTGWTGDGAVLWVAGVSLLAVLVLLRVPVQPPRRGPRVPVQPPRRGTSTQVTGHMRVRNG</sequence>
<feature type="transmembrane region" description="Helical" evidence="8">
    <location>
        <begin position="39"/>
        <end position="58"/>
    </location>
</feature>
<feature type="transmembrane region" description="Helical" evidence="8">
    <location>
        <begin position="300"/>
        <end position="319"/>
    </location>
</feature>
<keyword evidence="2" id="KW-1003">Cell membrane</keyword>
<dbReference type="PANTHER" id="PTHR22926:SF3">
    <property type="entry name" value="UNDECAPRENYL-PHOSPHATE ALPHA-N-ACETYLGLUCOSAMINYL 1-PHOSPHATE TRANSFERASE"/>
    <property type="match status" value="1"/>
</dbReference>
<feature type="transmembrane region" description="Helical" evidence="8">
    <location>
        <begin position="223"/>
        <end position="246"/>
    </location>
</feature>
<dbReference type="RefSeq" id="WP_121787736.1">
    <property type="nucleotide sequence ID" value="NZ_CP033073.1"/>
</dbReference>
<dbReference type="GO" id="GO:0044038">
    <property type="term" value="P:cell wall macromolecule biosynthetic process"/>
    <property type="evidence" value="ECO:0007669"/>
    <property type="project" value="TreeGrafter"/>
</dbReference>
<gene>
    <name evidence="9" type="ORF">D9753_16680</name>
</gene>
<evidence type="ECO:0000256" key="2">
    <source>
        <dbReference type="ARBA" id="ARBA00022475"/>
    </source>
</evidence>
<dbReference type="Pfam" id="PF00953">
    <property type="entry name" value="Glycos_transf_4"/>
    <property type="match status" value="1"/>
</dbReference>
<evidence type="ECO:0000256" key="7">
    <source>
        <dbReference type="SAM" id="MobiDB-lite"/>
    </source>
</evidence>
<feature type="transmembrane region" description="Helical" evidence="8">
    <location>
        <begin position="70"/>
        <end position="88"/>
    </location>
</feature>
<evidence type="ECO:0000256" key="4">
    <source>
        <dbReference type="ARBA" id="ARBA00022692"/>
    </source>
</evidence>
<proteinExistence type="predicted"/>
<feature type="transmembrane region" description="Helical" evidence="8">
    <location>
        <begin position="95"/>
        <end position="112"/>
    </location>
</feature>
<feature type="region of interest" description="Disordered" evidence="7">
    <location>
        <begin position="322"/>
        <end position="350"/>
    </location>
</feature>